<sequence length="774" mass="87713">MLFVRKKVGGRIMLRIAVILVLLPTTWAAAIHLYVSPQGSDTNTGLDPSTPLKTLQRARDRIDEPGILGNEIYVELMSGYHDLLIPLNLTHGYTALVTFRSYQHEEVHVTGGKRITPSLFKPVTDPVILERIPEEAHEKVRQIHLPDAGITDYGTMSVYGFYRERIAPLELFINGNPLRLARWPNDFFINIVNVPDGRRGVRFGYNNSRDARWVGEKEPWTYGYWFFSWADQSAKIASVNTSSHEITLTAPTKYGLKTGHLQKKDNIKVGDAQQGGYFRVINMLSELDQPGEYYIDRSTGILYMWPNTPTGYLNDSDIIYASILDDCISIAIGANNITFQDFTIEACRRFGIDGTDLESVSFLNLEAKNLGSYGIRSAGDSRNITVSGCEIHDTDGGINVSGGDRIDLIPSGNVIEDNHIYKVGRETSVGADGISHSGVNNIIRNNYLHHGTYSCIMWSGNDHIMEYNHFEDCCQNATDGGAVHCGRDWTMRGNHIRYNYFQNTLRTWPGGQIRGIMLDDEFSSVTIEHNVFFTNEVHANIGGGRDTIIRYNVFYNATEISVDVDGRGLNGSDLPELEAALKAVPYTDALWSSRYPKLAAMAYDNVPGAPRGNQIYKNLYYTVNGTRLINYHRTYIVNNTYFNLTDNYQVAYYYLYYIYIRMFVYFLFLGNQIYKNIYYMVKGSKLISYHGAYLANSTYFNVTDNFQVQSSDFVDPEKYNFQLQGKAKAWAAQNGFDEPIPFNQVGPRFAPGPTYLNKVPRQFSRNWNSRGTVR</sequence>
<accession>A0AAN8Q7E5</accession>
<dbReference type="Pfam" id="PF13229">
    <property type="entry name" value="Beta_helix"/>
    <property type="match status" value="1"/>
</dbReference>
<dbReference type="SUPFAM" id="SSF51126">
    <property type="entry name" value="Pectin lyase-like"/>
    <property type="match status" value="1"/>
</dbReference>
<dbReference type="Gene3D" id="2.160.20.10">
    <property type="entry name" value="Single-stranded right-handed beta-helix, Pectin lyase-like"/>
    <property type="match status" value="2"/>
</dbReference>
<dbReference type="EMBL" id="JAZGQO010000002">
    <property type="protein sequence ID" value="KAK6190547.1"/>
    <property type="molecule type" value="Genomic_DNA"/>
</dbReference>
<feature type="domain" description="Right handed beta helix" evidence="2">
    <location>
        <begin position="406"/>
        <end position="553"/>
    </location>
</feature>
<evidence type="ECO:0000259" key="2">
    <source>
        <dbReference type="Pfam" id="PF13229"/>
    </source>
</evidence>
<dbReference type="InterPro" id="IPR011050">
    <property type="entry name" value="Pectin_lyase_fold/virulence"/>
</dbReference>
<keyword evidence="1" id="KW-0472">Membrane</keyword>
<dbReference type="Proteomes" id="UP001347796">
    <property type="component" value="Unassembled WGS sequence"/>
</dbReference>
<evidence type="ECO:0000256" key="1">
    <source>
        <dbReference type="SAM" id="Phobius"/>
    </source>
</evidence>
<name>A0AAN8Q7E5_PATCE</name>
<dbReference type="AlphaFoldDB" id="A0AAN8Q7E5"/>
<reference evidence="3 4" key="1">
    <citation type="submission" date="2024-01" db="EMBL/GenBank/DDBJ databases">
        <title>The genome of the rayed Mediterranean limpet Patella caerulea (Linnaeus, 1758).</title>
        <authorList>
            <person name="Anh-Thu Weber A."/>
            <person name="Halstead-Nussloch G."/>
        </authorList>
    </citation>
    <scope>NUCLEOTIDE SEQUENCE [LARGE SCALE GENOMIC DNA]</scope>
    <source>
        <strain evidence="3">AATW-2023a</strain>
        <tissue evidence="3">Whole specimen</tissue>
    </source>
</reference>
<feature type="transmembrane region" description="Helical" evidence="1">
    <location>
        <begin position="651"/>
        <end position="670"/>
    </location>
</feature>
<organism evidence="3 4">
    <name type="scientific">Patella caerulea</name>
    <name type="common">Rayed Mediterranean limpet</name>
    <dbReference type="NCBI Taxonomy" id="87958"/>
    <lineage>
        <taxon>Eukaryota</taxon>
        <taxon>Metazoa</taxon>
        <taxon>Spiralia</taxon>
        <taxon>Lophotrochozoa</taxon>
        <taxon>Mollusca</taxon>
        <taxon>Gastropoda</taxon>
        <taxon>Patellogastropoda</taxon>
        <taxon>Patelloidea</taxon>
        <taxon>Patellidae</taxon>
        <taxon>Patella</taxon>
    </lineage>
</organism>
<evidence type="ECO:0000313" key="3">
    <source>
        <dbReference type="EMBL" id="KAK6190547.1"/>
    </source>
</evidence>
<dbReference type="InterPro" id="IPR006626">
    <property type="entry name" value="PbH1"/>
</dbReference>
<gene>
    <name evidence="3" type="ORF">SNE40_002390</name>
</gene>
<keyword evidence="1" id="KW-1133">Transmembrane helix</keyword>
<dbReference type="SMART" id="SM00710">
    <property type="entry name" value="PbH1"/>
    <property type="match status" value="6"/>
</dbReference>
<protein>
    <recommendedName>
        <fullName evidence="2">Right handed beta helix domain-containing protein</fullName>
    </recommendedName>
</protein>
<comment type="caution">
    <text evidence="3">The sequence shown here is derived from an EMBL/GenBank/DDBJ whole genome shotgun (WGS) entry which is preliminary data.</text>
</comment>
<proteinExistence type="predicted"/>
<dbReference type="PANTHER" id="PTHR36453:SF1">
    <property type="entry name" value="RIGHT HANDED BETA HELIX DOMAIN-CONTAINING PROTEIN"/>
    <property type="match status" value="1"/>
</dbReference>
<dbReference type="PANTHER" id="PTHR36453">
    <property type="entry name" value="SECRETED PROTEIN-RELATED"/>
    <property type="match status" value="1"/>
</dbReference>
<keyword evidence="4" id="KW-1185">Reference proteome</keyword>
<evidence type="ECO:0000313" key="4">
    <source>
        <dbReference type="Proteomes" id="UP001347796"/>
    </source>
</evidence>
<dbReference type="InterPro" id="IPR012334">
    <property type="entry name" value="Pectin_lyas_fold"/>
</dbReference>
<keyword evidence="1" id="KW-0812">Transmembrane</keyword>
<dbReference type="InterPro" id="IPR039448">
    <property type="entry name" value="Beta_helix"/>
</dbReference>